<evidence type="ECO:0000313" key="2">
    <source>
        <dbReference type="Proteomes" id="UP000010959"/>
    </source>
</evidence>
<dbReference type="AlphaFoldDB" id="L7C8C8"/>
<gene>
    <name evidence="1" type="ORF">RBSWK_05753</name>
</gene>
<comment type="caution">
    <text evidence="1">The sequence shown here is derived from an EMBL/GenBank/DDBJ whole genome shotgun (WGS) entry which is preliminary data.</text>
</comment>
<dbReference type="EMBL" id="AMWG01000161">
    <property type="protein sequence ID" value="ELP30298.1"/>
    <property type="molecule type" value="Genomic_DNA"/>
</dbReference>
<evidence type="ECO:0000313" key="1">
    <source>
        <dbReference type="EMBL" id="ELP30298.1"/>
    </source>
</evidence>
<organism evidence="1 2">
    <name type="scientific">Rhodopirellula baltica SWK14</name>
    <dbReference type="NCBI Taxonomy" id="993516"/>
    <lineage>
        <taxon>Bacteria</taxon>
        <taxon>Pseudomonadati</taxon>
        <taxon>Planctomycetota</taxon>
        <taxon>Planctomycetia</taxon>
        <taxon>Pirellulales</taxon>
        <taxon>Pirellulaceae</taxon>
        <taxon>Rhodopirellula</taxon>
    </lineage>
</organism>
<reference evidence="1 2" key="1">
    <citation type="journal article" date="2013" name="Mar. Genomics">
        <title>Expression of sulfatases in Rhodopirellula baltica and the diversity of sulfatases in the genus Rhodopirellula.</title>
        <authorList>
            <person name="Wegner C.E."/>
            <person name="Richter-Heitmann T."/>
            <person name="Klindworth A."/>
            <person name="Klockow C."/>
            <person name="Richter M."/>
            <person name="Achstetter T."/>
            <person name="Glockner F.O."/>
            <person name="Harder J."/>
        </authorList>
    </citation>
    <scope>NUCLEOTIDE SEQUENCE [LARGE SCALE GENOMIC DNA]</scope>
    <source>
        <strain evidence="1 2">SWK14</strain>
    </source>
</reference>
<dbReference type="PATRIC" id="fig|993516.3.peg.6165"/>
<proteinExistence type="predicted"/>
<sequence length="50" mass="5805">MRIVFLRVIIGFRRLWLRSFREKVWGTSLYMLASVDSGPGPADLRHGIET</sequence>
<protein>
    <submittedName>
        <fullName evidence="1">Uncharacterized protein</fullName>
    </submittedName>
</protein>
<name>L7C8C8_RHOBT</name>
<accession>L7C8C8</accession>
<dbReference type="Proteomes" id="UP000010959">
    <property type="component" value="Unassembled WGS sequence"/>
</dbReference>